<sequence>MGLSVHGRATRGPPSNTTQDDDRSDGPDADAPLPTRTKSGRSVIKPVAFVPTLPAPSSGLRRRKSTKTLLAAKCKTCHRDVDPPNNRIVFCDACSTAYHQYCHAPPIDHDVVTVLEKEWVCAPCRRTRETVVAGADELVAAASLSVEEVRPTPVRRRLSLR</sequence>
<organism evidence="9 10">
    <name type="scientific">Ampelomyces quisqualis</name>
    <name type="common">Powdery mildew agent</name>
    <dbReference type="NCBI Taxonomy" id="50730"/>
    <lineage>
        <taxon>Eukaryota</taxon>
        <taxon>Fungi</taxon>
        <taxon>Dikarya</taxon>
        <taxon>Ascomycota</taxon>
        <taxon>Pezizomycotina</taxon>
        <taxon>Dothideomycetes</taxon>
        <taxon>Pleosporomycetidae</taxon>
        <taxon>Pleosporales</taxon>
        <taxon>Pleosporineae</taxon>
        <taxon>Phaeosphaeriaceae</taxon>
        <taxon>Ampelomyces</taxon>
    </lineage>
</organism>
<accession>A0A6A5R2Q2</accession>
<evidence type="ECO:0000256" key="1">
    <source>
        <dbReference type="ARBA" id="ARBA00004123"/>
    </source>
</evidence>
<keyword evidence="10" id="KW-1185">Reference proteome</keyword>
<dbReference type="SUPFAM" id="SSF57903">
    <property type="entry name" value="FYVE/PHD zinc finger"/>
    <property type="match status" value="1"/>
</dbReference>
<feature type="domain" description="PHD-type" evidence="8">
    <location>
        <begin position="71"/>
        <end position="127"/>
    </location>
</feature>
<dbReference type="PROSITE" id="PS50016">
    <property type="entry name" value="ZF_PHD_2"/>
    <property type="match status" value="1"/>
</dbReference>
<feature type="region of interest" description="Disordered" evidence="7">
    <location>
        <begin position="1"/>
        <end position="41"/>
    </location>
</feature>
<dbReference type="InterPro" id="IPR011011">
    <property type="entry name" value="Znf_FYVE_PHD"/>
</dbReference>
<dbReference type="EMBL" id="ML979132">
    <property type="protein sequence ID" value="KAF1921076.1"/>
    <property type="molecule type" value="Genomic_DNA"/>
</dbReference>
<dbReference type="Pfam" id="PF00628">
    <property type="entry name" value="PHD"/>
    <property type="match status" value="1"/>
</dbReference>
<protein>
    <recommendedName>
        <fullName evidence="8">PHD-type domain-containing protein</fullName>
    </recommendedName>
</protein>
<evidence type="ECO:0000256" key="6">
    <source>
        <dbReference type="PROSITE-ProRule" id="PRU00146"/>
    </source>
</evidence>
<dbReference type="PANTHER" id="PTHR12628">
    <property type="entry name" value="POLYCOMB-LIKE TRANSCRIPTION FACTOR"/>
    <property type="match status" value="1"/>
</dbReference>
<dbReference type="InterPro" id="IPR019787">
    <property type="entry name" value="Znf_PHD-finger"/>
</dbReference>
<dbReference type="GO" id="GO:0008270">
    <property type="term" value="F:zinc ion binding"/>
    <property type="evidence" value="ECO:0007669"/>
    <property type="project" value="UniProtKB-KW"/>
</dbReference>
<evidence type="ECO:0000256" key="2">
    <source>
        <dbReference type="ARBA" id="ARBA00022723"/>
    </source>
</evidence>
<dbReference type="InterPro" id="IPR001965">
    <property type="entry name" value="Znf_PHD"/>
</dbReference>
<evidence type="ECO:0000256" key="4">
    <source>
        <dbReference type="ARBA" id="ARBA00022833"/>
    </source>
</evidence>
<keyword evidence="5" id="KW-0539">Nucleus</keyword>
<dbReference type="SMART" id="SM00249">
    <property type="entry name" value="PHD"/>
    <property type="match status" value="1"/>
</dbReference>
<dbReference type="Gene3D" id="3.30.40.10">
    <property type="entry name" value="Zinc/RING finger domain, C3HC4 (zinc finger)"/>
    <property type="match status" value="1"/>
</dbReference>
<dbReference type="AlphaFoldDB" id="A0A6A5R2Q2"/>
<dbReference type="Proteomes" id="UP000800096">
    <property type="component" value="Unassembled WGS sequence"/>
</dbReference>
<evidence type="ECO:0000256" key="7">
    <source>
        <dbReference type="SAM" id="MobiDB-lite"/>
    </source>
</evidence>
<gene>
    <name evidence="9" type="ORF">BDU57DRAFT_509668</name>
</gene>
<dbReference type="PANTHER" id="PTHR12628:SF10">
    <property type="entry name" value="HOMEOBOX DOMAIN-CONTAINING PROTEIN"/>
    <property type="match status" value="1"/>
</dbReference>
<name>A0A6A5R2Q2_AMPQU</name>
<evidence type="ECO:0000259" key="8">
    <source>
        <dbReference type="PROSITE" id="PS50016"/>
    </source>
</evidence>
<dbReference type="PROSITE" id="PS01359">
    <property type="entry name" value="ZF_PHD_1"/>
    <property type="match status" value="1"/>
</dbReference>
<evidence type="ECO:0000256" key="5">
    <source>
        <dbReference type="ARBA" id="ARBA00023242"/>
    </source>
</evidence>
<keyword evidence="2" id="KW-0479">Metal-binding</keyword>
<dbReference type="InterPro" id="IPR019786">
    <property type="entry name" value="Zinc_finger_PHD-type_CS"/>
</dbReference>
<dbReference type="GO" id="GO:0003682">
    <property type="term" value="F:chromatin binding"/>
    <property type="evidence" value="ECO:0007669"/>
    <property type="project" value="TreeGrafter"/>
</dbReference>
<reference evidence="9" key="1">
    <citation type="journal article" date="2020" name="Stud. Mycol.">
        <title>101 Dothideomycetes genomes: a test case for predicting lifestyles and emergence of pathogens.</title>
        <authorList>
            <person name="Haridas S."/>
            <person name="Albert R."/>
            <person name="Binder M."/>
            <person name="Bloem J."/>
            <person name="Labutti K."/>
            <person name="Salamov A."/>
            <person name="Andreopoulos B."/>
            <person name="Baker S."/>
            <person name="Barry K."/>
            <person name="Bills G."/>
            <person name="Bluhm B."/>
            <person name="Cannon C."/>
            <person name="Castanera R."/>
            <person name="Culley D."/>
            <person name="Daum C."/>
            <person name="Ezra D."/>
            <person name="Gonzalez J."/>
            <person name="Henrissat B."/>
            <person name="Kuo A."/>
            <person name="Liang C."/>
            <person name="Lipzen A."/>
            <person name="Lutzoni F."/>
            <person name="Magnuson J."/>
            <person name="Mondo S."/>
            <person name="Nolan M."/>
            <person name="Ohm R."/>
            <person name="Pangilinan J."/>
            <person name="Park H.-J."/>
            <person name="Ramirez L."/>
            <person name="Alfaro M."/>
            <person name="Sun H."/>
            <person name="Tritt A."/>
            <person name="Yoshinaga Y."/>
            <person name="Zwiers L.-H."/>
            <person name="Turgeon B."/>
            <person name="Goodwin S."/>
            <person name="Spatafora J."/>
            <person name="Crous P."/>
            <person name="Grigoriev I."/>
        </authorList>
    </citation>
    <scope>NUCLEOTIDE SEQUENCE</scope>
    <source>
        <strain evidence="9">HMLAC05119</strain>
    </source>
</reference>
<evidence type="ECO:0000313" key="10">
    <source>
        <dbReference type="Proteomes" id="UP000800096"/>
    </source>
</evidence>
<dbReference type="GO" id="GO:0045814">
    <property type="term" value="P:negative regulation of gene expression, epigenetic"/>
    <property type="evidence" value="ECO:0007669"/>
    <property type="project" value="TreeGrafter"/>
</dbReference>
<dbReference type="InterPro" id="IPR013083">
    <property type="entry name" value="Znf_RING/FYVE/PHD"/>
</dbReference>
<comment type="subcellular location">
    <subcellularLocation>
        <location evidence="1">Nucleus</location>
    </subcellularLocation>
</comment>
<evidence type="ECO:0000313" key="9">
    <source>
        <dbReference type="EMBL" id="KAF1921076.1"/>
    </source>
</evidence>
<keyword evidence="4" id="KW-0862">Zinc</keyword>
<dbReference type="GO" id="GO:0003677">
    <property type="term" value="F:DNA binding"/>
    <property type="evidence" value="ECO:0007669"/>
    <property type="project" value="TreeGrafter"/>
</dbReference>
<keyword evidence="3 6" id="KW-0863">Zinc-finger</keyword>
<dbReference type="OrthoDB" id="5863171at2759"/>
<dbReference type="GO" id="GO:0005634">
    <property type="term" value="C:nucleus"/>
    <property type="evidence" value="ECO:0007669"/>
    <property type="project" value="UniProtKB-SubCell"/>
</dbReference>
<proteinExistence type="predicted"/>
<evidence type="ECO:0000256" key="3">
    <source>
        <dbReference type="ARBA" id="ARBA00022771"/>
    </source>
</evidence>